<comment type="caution">
    <text evidence="3">The sequence shown here is derived from an EMBL/GenBank/DDBJ whole genome shotgun (WGS) entry which is preliminary data.</text>
</comment>
<feature type="domain" description="Amidase" evidence="2">
    <location>
        <begin position="25"/>
        <end position="443"/>
    </location>
</feature>
<evidence type="ECO:0000313" key="3">
    <source>
        <dbReference type="EMBL" id="MBM7634225.1"/>
    </source>
</evidence>
<dbReference type="GO" id="GO:0050567">
    <property type="term" value="F:glutaminyl-tRNA synthase (glutamine-hydrolyzing) activity"/>
    <property type="evidence" value="ECO:0007669"/>
    <property type="project" value="UniProtKB-EC"/>
</dbReference>
<proteinExistence type="inferred from homology"/>
<dbReference type="Proteomes" id="UP000741863">
    <property type="component" value="Unassembled WGS sequence"/>
</dbReference>
<dbReference type="PANTHER" id="PTHR11895:SF7">
    <property type="entry name" value="GLUTAMYL-TRNA(GLN) AMIDOTRANSFERASE SUBUNIT A, MITOCHONDRIAL"/>
    <property type="match status" value="1"/>
</dbReference>
<dbReference type="PANTHER" id="PTHR11895">
    <property type="entry name" value="TRANSAMIDASE"/>
    <property type="match status" value="1"/>
</dbReference>
<dbReference type="InterPro" id="IPR036928">
    <property type="entry name" value="AS_sf"/>
</dbReference>
<dbReference type="SUPFAM" id="SSF75304">
    <property type="entry name" value="Amidase signature (AS) enzymes"/>
    <property type="match status" value="1"/>
</dbReference>
<dbReference type="RefSeq" id="WP_169967469.1">
    <property type="nucleotide sequence ID" value="NZ_JAFBEC010000010.1"/>
</dbReference>
<evidence type="ECO:0000256" key="1">
    <source>
        <dbReference type="ARBA" id="ARBA00009199"/>
    </source>
</evidence>
<dbReference type="InterPro" id="IPR000120">
    <property type="entry name" value="Amidase"/>
</dbReference>
<evidence type="ECO:0000259" key="2">
    <source>
        <dbReference type="Pfam" id="PF01425"/>
    </source>
</evidence>
<keyword evidence="3" id="KW-0436">Ligase</keyword>
<gene>
    <name evidence="3" type="ORF">JOD17_003327</name>
</gene>
<dbReference type="EMBL" id="JAFBEC010000010">
    <property type="protein sequence ID" value="MBM7634225.1"/>
    <property type="molecule type" value="Genomic_DNA"/>
</dbReference>
<sequence>MTDLNSLTVNELAPLLEAKQLSPVELTESLLSRIDDIDPAVNAFITPLHKSALNQARIAEDEIMKGRYKGFLHGIPIGIKDNFYTKGIKTTGGSKLLLDFIPNENATVVEKLIDAGSIILGKLNMHEFGGGLTNTNPFFGNSRNPWDLNYMTGGSSGGSGGALGAGLIPLATGTDTFGSIRVPASMCGVYGLKPTYGLVSTYGILPLSWTLDHAGPMARSVEDLALMLNVIAGYDSKQPGSIKSPKIDYRNSLNQSVNGLKIGIPTYFLKELDQEVLLLFHHALKKLQSMGAEVEEIDIPELTMAPYAGYVIMTGEAATSQSKWLTTQGNDYAQDVRSLFKTGFLTTALQYVRAQQVRRLLTQAFSKTFEKIDIIVGPVVPHATQRFHTNFVNQNLDIIKRCMPFTSPANLTGTPSLSVPIGFDSHGLPAGMQFIANHLSEDILIKLGNAWERQDNL</sequence>
<organism evidence="3 4">
    <name type="scientific">Geomicrobium sediminis</name>
    <dbReference type="NCBI Taxonomy" id="1347788"/>
    <lineage>
        <taxon>Bacteria</taxon>
        <taxon>Bacillati</taxon>
        <taxon>Bacillota</taxon>
        <taxon>Bacilli</taxon>
        <taxon>Bacillales</taxon>
        <taxon>Geomicrobium</taxon>
    </lineage>
</organism>
<protein>
    <submittedName>
        <fullName evidence="3">Aspartyl-tRNA(Asn)/glutamyl-tRNA(Gln) amidotransferase subunit A</fullName>
        <ecNumber evidence="3">6.3.5.6</ecNumber>
        <ecNumber evidence="3">6.3.5.7</ecNumber>
    </submittedName>
</protein>
<dbReference type="Pfam" id="PF01425">
    <property type="entry name" value="Amidase"/>
    <property type="match status" value="1"/>
</dbReference>
<comment type="similarity">
    <text evidence="1">Belongs to the amidase family.</text>
</comment>
<accession>A0ABS2PGR8</accession>
<name>A0ABS2PGR8_9BACL</name>
<reference evidence="3 4" key="1">
    <citation type="submission" date="2021-01" db="EMBL/GenBank/DDBJ databases">
        <title>Genomic Encyclopedia of Type Strains, Phase IV (KMG-IV): sequencing the most valuable type-strain genomes for metagenomic binning, comparative biology and taxonomic classification.</title>
        <authorList>
            <person name="Goeker M."/>
        </authorList>
    </citation>
    <scope>NUCLEOTIDE SEQUENCE [LARGE SCALE GENOMIC DNA]</scope>
    <source>
        <strain evidence="3 4">DSM 25540</strain>
    </source>
</reference>
<dbReference type="Gene3D" id="3.90.1300.10">
    <property type="entry name" value="Amidase signature (AS) domain"/>
    <property type="match status" value="1"/>
</dbReference>
<keyword evidence="4" id="KW-1185">Reference proteome</keyword>
<dbReference type="EC" id="6.3.5.6" evidence="3"/>
<evidence type="ECO:0000313" key="4">
    <source>
        <dbReference type="Proteomes" id="UP000741863"/>
    </source>
</evidence>
<dbReference type="InterPro" id="IPR023631">
    <property type="entry name" value="Amidase_dom"/>
</dbReference>
<dbReference type="EC" id="6.3.5.7" evidence="3"/>
<dbReference type="GO" id="GO:0050566">
    <property type="term" value="F:asparaginyl-tRNA synthase (glutamine-hydrolyzing) activity"/>
    <property type="evidence" value="ECO:0007669"/>
    <property type="project" value="UniProtKB-EC"/>
</dbReference>